<evidence type="ECO:0000313" key="3">
    <source>
        <dbReference type="Proteomes" id="UP000289738"/>
    </source>
</evidence>
<protein>
    <recommendedName>
        <fullName evidence="4">Aminotransferase-like plant mobile domain-containing protein</fullName>
    </recommendedName>
</protein>
<accession>A0A445AFS5</accession>
<dbReference type="GO" id="GO:0010073">
    <property type="term" value="P:meristem maintenance"/>
    <property type="evidence" value="ECO:0007669"/>
    <property type="project" value="InterPro"/>
</dbReference>
<name>A0A445AFS5_ARAHY</name>
<proteinExistence type="predicted"/>
<feature type="region of interest" description="Disordered" evidence="1">
    <location>
        <begin position="88"/>
        <end position="114"/>
    </location>
</feature>
<dbReference type="AlphaFoldDB" id="A0A445AFS5"/>
<dbReference type="EMBL" id="SDMP01000012">
    <property type="protein sequence ID" value="RYR25254.1"/>
    <property type="molecule type" value="Genomic_DNA"/>
</dbReference>
<keyword evidence="3" id="KW-1185">Reference proteome</keyword>
<evidence type="ECO:0000256" key="1">
    <source>
        <dbReference type="SAM" id="MobiDB-lite"/>
    </source>
</evidence>
<evidence type="ECO:0000313" key="2">
    <source>
        <dbReference type="EMBL" id="RYR25254.1"/>
    </source>
</evidence>
<dbReference type="PANTHER" id="PTHR46033:SF8">
    <property type="entry name" value="PROTEIN MAINTENANCE OF MERISTEMS-LIKE"/>
    <property type="match status" value="1"/>
</dbReference>
<evidence type="ECO:0008006" key="4">
    <source>
        <dbReference type="Google" id="ProtNLM"/>
    </source>
</evidence>
<feature type="compositionally biased region" description="Basic and acidic residues" evidence="1">
    <location>
        <begin position="105"/>
        <end position="114"/>
    </location>
</feature>
<sequence length="189" mass="22367">MEQQLLGYEDTMYRLDQAEHITGRLDRVAPQILRTRRNLMTWPPEQIRPYLRRVGFKYVAYMVEFKHNWPLASVLIEKWRPSYVSSTMQRDDYHPAGRDLSAGTQDRRELEQDVTEERRLRYTRGYMMPLIGDILFPYASDSWVHIKWLPLLEDLETCGQLSWGLGRAGMTVPLYLPYKWVPSIEISGL</sequence>
<comment type="caution">
    <text evidence="2">The sequence shown here is derived from an EMBL/GenBank/DDBJ whole genome shotgun (WGS) entry which is preliminary data.</text>
</comment>
<organism evidence="2 3">
    <name type="scientific">Arachis hypogaea</name>
    <name type="common">Peanut</name>
    <dbReference type="NCBI Taxonomy" id="3818"/>
    <lineage>
        <taxon>Eukaryota</taxon>
        <taxon>Viridiplantae</taxon>
        <taxon>Streptophyta</taxon>
        <taxon>Embryophyta</taxon>
        <taxon>Tracheophyta</taxon>
        <taxon>Spermatophyta</taxon>
        <taxon>Magnoliopsida</taxon>
        <taxon>eudicotyledons</taxon>
        <taxon>Gunneridae</taxon>
        <taxon>Pentapetalae</taxon>
        <taxon>rosids</taxon>
        <taxon>fabids</taxon>
        <taxon>Fabales</taxon>
        <taxon>Fabaceae</taxon>
        <taxon>Papilionoideae</taxon>
        <taxon>50 kb inversion clade</taxon>
        <taxon>dalbergioids sensu lato</taxon>
        <taxon>Dalbergieae</taxon>
        <taxon>Pterocarpus clade</taxon>
        <taxon>Arachis</taxon>
    </lineage>
</organism>
<gene>
    <name evidence="2" type="ORF">Ahy_B02g058926</name>
</gene>
<dbReference type="PANTHER" id="PTHR46033">
    <property type="entry name" value="PROTEIN MAIN-LIKE 2"/>
    <property type="match status" value="1"/>
</dbReference>
<dbReference type="InterPro" id="IPR044824">
    <property type="entry name" value="MAIN-like"/>
</dbReference>
<reference evidence="2 3" key="1">
    <citation type="submission" date="2019-01" db="EMBL/GenBank/DDBJ databases">
        <title>Sequencing of cultivated peanut Arachis hypogaea provides insights into genome evolution and oil improvement.</title>
        <authorList>
            <person name="Chen X."/>
        </authorList>
    </citation>
    <scope>NUCLEOTIDE SEQUENCE [LARGE SCALE GENOMIC DNA]</scope>
    <source>
        <strain evidence="3">cv. Fuhuasheng</strain>
        <tissue evidence="2">Leaves</tissue>
    </source>
</reference>
<dbReference type="Proteomes" id="UP000289738">
    <property type="component" value="Chromosome B02"/>
</dbReference>